<accession>A0A6J4RD44</accession>
<dbReference type="AlphaFoldDB" id="A0A6J4RD44"/>
<reference evidence="2" key="1">
    <citation type="submission" date="2020-02" db="EMBL/GenBank/DDBJ databases">
        <authorList>
            <person name="Meier V. D."/>
        </authorList>
    </citation>
    <scope>NUCLEOTIDE SEQUENCE</scope>
    <source>
        <strain evidence="2">AVDCRST_MAG58</strain>
    </source>
</reference>
<evidence type="ECO:0000313" key="2">
    <source>
        <dbReference type="EMBL" id="CAA9466854.1"/>
    </source>
</evidence>
<evidence type="ECO:0000256" key="1">
    <source>
        <dbReference type="SAM" id="MobiDB-lite"/>
    </source>
</evidence>
<gene>
    <name evidence="2" type="ORF">AVDCRST_MAG58-3588</name>
</gene>
<feature type="region of interest" description="Disordered" evidence="1">
    <location>
        <begin position="257"/>
        <end position="289"/>
    </location>
</feature>
<dbReference type="Pfam" id="PF07505">
    <property type="entry name" value="DUF5131"/>
    <property type="match status" value="1"/>
</dbReference>
<name>A0A6J4RD44_9ACTN</name>
<organism evidence="2">
    <name type="scientific">uncultured Rubrobacteraceae bacterium</name>
    <dbReference type="NCBI Taxonomy" id="349277"/>
    <lineage>
        <taxon>Bacteria</taxon>
        <taxon>Bacillati</taxon>
        <taxon>Actinomycetota</taxon>
        <taxon>Rubrobacteria</taxon>
        <taxon>Rubrobacterales</taxon>
        <taxon>Rubrobacteraceae</taxon>
        <taxon>environmental samples</taxon>
    </lineage>
</organism>
<sequence length="289" mass="32534">MSSTNTAIEWTDATWNPVTGCSKVSEGCRNCYAAALAPRLAAMGQDGYTDLPWTKKNATKNVKMHTEKLDTPLRWTKPRRIFVNSMSDLFHELVPFEFVDRVFAVMALATRHTFQVLTKRPERMAKYFESLDARALHIEAAMSEIRTGIPSAKLGTIQPPALPLPNAWLGTSVEDDRVRQRIDYLRRVPAVVRFLSCEPLIGPLHLDLEDIHWVIVGGESGRGHRPIEAQWVRDIRTQAEEAGAAFFFKQWGGTKPKVGGRTLDGRTWDEMPGASQTHNEQREVASPVR</sequence>
<dbReference type="EMBL" id="CADCVF010000074">
    <property type="protein sequence ID" value="CAA9466854.1"/>
    <property type="molecule type" value="Genomic_DNA"/>
</dbReference>
<dbReference type="InterPro" id="IPR011101">
    <property type="entry name" value="DUF5131"/>
</dbReference>
<protein>
    <submittedName>
        <fullName evidence="2">Phage protein</fullName>
    </submittedName>
</protein>
<proteinExistence type="predicted"/>